<protein>
    <submittedName>
        <fullName evidence="1">Uncharacterized protein</fullName>
    </submittedName>
</protein>
<dbReference type="RefSeq" id="WP_023685861.1">
    <property type="nucleotide sequence ID" value="NZ_JAMYQB010000011.1"/>
</dbReference>
<name>A0ABV1Z042_9HYPH</name>
<reference evidence="1 2" key="1">
    <citation type="journal article" date="2024" name="Proc. Natl. Acad. Sci. U.S.A.">
        <title>The evolutionary genomics of adaptation to stress in wild rhizobium bacteria.</title>
        <authorList>
            <person name="Kehlet-Delgado H."/>
            <person name="Montoya A.P."/>
            <person name="Jensen K.T."/>
            <person name="Wendlandt C.E."/>
            <person name="Dexheimer C."/>
            <person name="Roberts M."/>
            <person name="Torres Martinez L."/>
            <person name="Friesen M.L."/>
            <person name="Griffitts J.S."/>
            <person name="Porter S.S."/>
        </authorList>
    </citation>
    <scope>NUCLEOTIDE SEQUENCE [LARGE SCALE GENOMIC DNA]</scope>
    <source>
        <strain evidence="1 2">M0641</strain>
    </source>
</reference>
<proteinExistence type="predicted"/>
<organism evidence="1 2">
    <name type="scientific">Mesorhizobium caraganae</name>
    <dbReference type="NCBI Taxonomy" id="483206"/>
    <lineage>
        <taxon>Bacteria</taxon>
        <taxon>Pseudomonadati</taxon>
        <taxon>Pseudomonadota</taxon>
        <taxon>Alphaproteobacteria</taxon>
        <taxon>Hyphomicrobiales</taxon>
        <taxon>Phyllobacteriaceae</taxon>
        <taxon>Mesorhizobium</taxon>
    </lineage>
</organism>
<gene>
    <name evidence="1" type="ORF">NKI36_14945</name>
</gene>
<evidence type="ECO:0000313" key="1">
    <source>
        <dbReference type="EMBL" id="MER9405337.1"/>
    </source>
</evidence>
<accession>A0ABV1Z042</accession>
<comment type="caution">
    <text evidence="1">The sequence shown here is derived from an EMBL/GenBank/DDBJ whole genome shotgun (WGS) entry which is preliminary data.</text>
</comment>
<sequence length="178" mass="19924">MARTPVFELHIRPMFRVIDWAHMLPKRIGPDPIDLWNYDFVCAHAEEILVELTNATPMPTRMTGGPWPDEWIAVFERWTAEGCKKLTLAAGSNYKLRQVGPNLALSCNATLDDVSSRAWFDFTDPTIETRRYRLVTEPLPAGQAGTPFPTTIKEQILSTTVASVVVEDAAGSHVVERS</sequence>
<evidence type="ECO:0000313" key="2">
    <source>
        <dbReference type="Proteomes" id="UP001433071"/>
    </source>
</evidence>
<dbReference type="Proteomes" id="UP001433071">
    <property type="component" value="Unassembled WGS sequence"/>
</dbReference>
<dbReference type="EMBL" id="JAMYQB010000011">
    <property type="protein sequence ID" value="MER9405337.1"/>
    <property type="molecule type" value="Genomic_DNA"/>
</dbReference>
<keyword evidence="2" id="KW-1185">Reference proteome</keyword>